<dbReference type="Pfam" id="PF01266">
    <property type="entry name" value="DAO"/>
    <property type="match status" value="1"/>
</dbReference>
<keyword evidence="8" id="KW-1185">Reference proteome</keyword>
<accession>A0ABU2CQC8</accession>
<evidence type="ECO:0000313" key="7">
    <source>
        <dbReference type="EMBL" id="MDR7383543.1"/>
    </source>
</evidence>
<evidence type="ECO:0000256" key="5">
    <source>
        <dbReference type="SAM" id="MobiDB-lite"/>
    </source>
</evidence>
<keyword evidence="2" id="KW-0479">Metal-binding</keyword>
<keyword evidence="4" id="KW-0411">Iron-sulfur</keyword>
<dbReference type="Gene3D" id="3.50.50.60">
    <property type="entry name" value="FAD/NAD(P)-binding domain"/>
    <property type="match status" value="1"/>
</dbReference>
<organism evidence="7 8">
    <name type="scientific">Promicromonospora iranensis</name>
    <dbReference type="NCBI Taxonomy" id="1105144"/>
    <lineage>
        <taxon>Bacteria</taxon>
        <taxon>Bacillati</taxon>
        <taxon>Actinomycetota</taxon>
        <taxon>Actinomycetes</taxon>
        <taxon>Micrococcales</taxon>
        <taxon>Promicromonosporaceae</taxon>
        <taxon>Promicromonospora</taxon>
    </lineage>
</organism>
<evidence type="ECO:0000256" key="2">
    <source>
        <dbReference type="ARBA" id="ARBA00022723"/>
    </source>
</evidence>
<dbReference type="InterPro" id="IPR036922">
    <property type="entry name" value="Rieske_2Fe-2S_sf"/>
</dbReference>
<proteinExistence type="predicted"/>
<evidence type="ECO:0000256" key="1">
    <source>
        <dbReference type="ARBA" id="ARBA00022714"/>
    </source>
</evidence>
<gene>
    <name evidence="7" type="ORF">J2S48_003058</name>
</gene>
<name>A0ABU2CQC8_9MICO</name>
<evidence type="ECO:0000259" key="6">
    <source>
        <dbReference type="PROSITE" id="PS51296"/>
    </source>
</evidence>
<dbReference type="InterPro" id="IPR006076">
    <property type="entry name" value="FAD-dep_OxRdtase"/>
</dbReference>
<feature type="domain" description="Rieske" evidence="6">
    <location>
        <begin position="426"/>
        <end position="473"/>
    </location>
</feature>
<evidence type="ECO:0000256" key="4">
    <source>
        <dbReference type="ARBA" id="ARBA00023014"/>
    </source>
</evidence>
<dbReference type="SUPFAM" id="SSF51905">
    <property type="entry name" value="FAD/NAD(P)-binding domain"/>
    <property type="match status" value="1"/>
</dbReference>
<sequence>MSETPFAATDPGDTGAGTPEIMAPGPLRTDVAVVGAGLTGVVTAQLLADGGAHVVVLDADGARATTTARSTGKLSVLQGTRLARIARYGDEVVQDYLAANFAGLGWLRRTLDDLNVPVENRDDLTVASTPEEVADVDAVLATCARQGLAAQWEEDPPYPVRSYGAVRLPGQAQVDPLRMLSALRARLRSRGVPVYDGVRVRQVRRARSGVALRTTHGTVLADRVVLATGTPPGRLGGLFLRLEAGRSLLTTWEVTDPTALPPGFTETMSITAGSPVRSLRMADGLLMVGGEGYTVGRERDPARRLAVLDEWTRVHFPVDLPRHAWAAQDYTSDTDLPLVGPAVPGDDRVLVATGYAKWGLTNGAAAGLALAGRILGDPVEWGPTFEPWARRPAPRTSTAATFGVQTRDWACAATRPSGERPGAPRVSRICPHLGGVVRWNDQEQSWDCPVHGSRFGPDGTLLEGPATEDLARH</sequence>
<reference evidence="7 8" key="1">
    <citation type="submission" date="2023-07" db="EMBL/GenBank/DDBJ databases">
        <title>Sequencing the genomes of 1000 actinobacteria strains.</title>
        <authorList>
            <person name="Klenk H.-P."/>
        </authorList>
    </citation>
    <scope>NUCLEOTIDE SEQUENCE [LARGE SCALE GENOMIC DNA]</scope>
    <source>
        <strain evidence="7 8">DSM 45554</strain>
    </source>
</reference>
<feature type="region of interest" description="Disordered" evidence="5">
    <location>
        <begin position="1"/>
        <end position="21"/>
    </location>
</feature>
<dbReference type="RefSeq" id="WP_274997962.1">
    <property type="nucleotide sequence ID" value="NZ_JAJQQP010000019.1"/>
</dbReference>
<comment type="caution">
    <text evidence="7">The sequence shown here is derived from an EMBL/GenBank/DDBJ whole genome shotgun (WGS) entry which is preliminary data.</text>
</comment>
<dbReference type="Pfam" id="PF00355">
    <property type="entry name" value="Rieske"/>
    <property type="match status" value="1"/>
</dbReference>
<keyword evidence="3" id="KW-0408">Iron</keyword>
<evidence type="ECO:0000256" key="3">
    <source>
        <dbReference type="ARBA" id="ARBA00023004"/>
    </source>
</evidence>
<dbReference type="PANTHER" id="PTHR13847">
    <property type="entry name" value="SARCOSINE DEHYDROGENASE-RELATED"/>
    <property type="match status" value="1"/>
</dbReference>
<dbReference type="Proteomes" id="UP001183585">
    <property type="component" value="Unassembled WGS sequence"/>
</dbReference>
<dbReference type="SUPFAM" id="SSF50022">
    <property type="entry name" value="ISP domain"/>
    <property type="match status" value="1"/>
</dbReference>
<evidence type="ECO:0000313" key="8">
    <source>
        <dbReference type="Proteomes" id="UP001183585"/>
    </source>
</evidence>
<dbReference type="EMBL" id="JAVDYE010000001">
    <property type="protein sequence ID" value="MDR7383543.1"/>
    <property type="molecule type" value="Genomic_DNA"/>
</dbReference>
<protein>
    <submittedName>
        <fullName evidence="7">Glycine/D-amino acid oxidase-like deaminating enzyme</fullName>
    </submittedName>
</protein>
<dbReference type="PROSITE" id="PS51296">
    <property type="entry name" value="RIESKE"/>
    <property type="match status" value="1"/>
</dbReference>
<dbReference type="Gene3D" id="2.102.10.10">
    <property type="entry name" value="Rieske [2Fe-2S] iron-sulphur domain"/>
    <property type="match status" value="1"/>
</dbReference>
<dbReference type="InterPro" id="IPR036188">
    <property type="entry name" value="FAD/NAD-bd_sf"/>
</dbReference>
<dbReference type="Gene3D" id="3.30.9.10">
    <property type="entry name" value="D-Amino Acid Oxidase, subunit A, domain 2"/>
    <property type="match status" value="1"/>
</dbReference>
<dbReference type="PANTHER" id="PTHR13847:SF274">
    <property type="entry name" value="RIESKE 2FE-2S IRON-SULFUR PROTEIN YHFW-RELATED"/>
    <property type="match status" value="1"/>
</dbReference>
<dbReference type="InterPro" id="IPR017941">
    <property type="entry name" value="Rieske_2Fe-2S"/>
</dbReference>
<keyword evidence="1" id="KW-0001">2Fe-2S</keyword>